<evidence type="ECO:0000313" key="3">
    <source>
        <dbReference type="Proteomes" id="UP001605261"/>
    </source>
</evidence>
<dbReference type="Proteomes" id="UP001605261">
    <property type="component" value="Unassembled WGS sequence"/>
</dbReference>
<evidence type="ECO:0000313" key="2">
    <source>
        <dbReference type="EMBL" id="MFG6111135.1"/>
    </source>
</evidence>
<evidence type="ECO:0000256" key="1">
    <source>
        <dbReference type="SAM" id="MobiDB-lite"/>
    </source>
</evidence>
<comment type="caution">
    <text evidence="2">The sequence shown here is derived from an EMBL/GenBank/DDBJ whole genome shotgun (WGS) entry which is preliminary data.</text>
</comment>
<evidence type="ECO:0008006" key="4">
    <source>
        <dbReference type="Google" id="ProtNLM"/>
    </source>
</evidence>
<organism evidence="2 3">
    <name type="scientific">Stenotrophomonas nematodicola</name>
    <dbReference type="NCBI Taxonomy" id="2656746"/>
    <lineage>
        <taxon>Bacteria</taxon>
        <taxon>Pseudomonadati</taxon>
        <taxon>Pseudomonadota</taxon>
        <taxon>Gammaproteobacteria</taxon>
        <taxon>Lysobacterales</taxon>
        <taxon>Lysobacteraceae</taxon>
        <taxon>Stenotrophomonas</taxon>
    </lineage>
</organism>
<name>A0ABW7D1P1_9GAMM</name>
<keyword evidence="3" id="KW-1185">Reference proteome</keyword>
<dbReference type="EMBL" id="JBHGCJ010000017">
    <property type="protein sequence ID" value="MFG6111135.1"/>
    <property type="molecule type" value="Genomic_DNA"/>
</dbReference>
<sequence length="126" mass="13896">MARHKQPAELAKLKGAVKKNPQRYRKEAPTTGKGLGKPPAHLPDEVVTVWKELDKCSLPGVLTSADRFVMEVAASLLAEFRANRADFKAAKYSHLIGCLARLGLTPADRQKLGTEKPQESNPFDEF</sequence>
<feature type="region of interest" description="Disordered" evidence="1">
    <location>
        <begin position="1"/>
        <end position="40"/>
    </location>
</feature>
<dbReference type="RefSeq" id="WP_394164504.1">
    <property type="nucleotide sequence ID" value="NZ_JBHGCJ010000017.1"/>
</dbReference>
<gene>
    <name evidence="2" type="ORF">ACEU0G_001024</name>
</gene>
<protein>
    <recommendedName>
        <fullName evidence="4">P27 family phage terminase small subunit</fullName>
    </recommendedName>
</protein>
<reference evidence="2 3" key="1">
    <citation type="submission" date="2024-09" db="EMBL/GenBank/DDBJ databases">
        <authorList>
            <consortium name="All-Russian atlas of soil microorganisms"/>
            <consortium name="as a basis for the search for new antimicrobial producers and enzymes with unique properties"/>
            <person name="Sokolova E.A."/>
            <person name="Voronina E.N."/>
        </authorList>
    </citation>
    <scope>NUCLEOTIDE SEQUENCE [LARGE SCALE GENOMIC DNA]</scope>
    <source>
        <strain evidence="2 3">AF-22b-331.1</strain>
    </source>
</reference>
<accession>A0ABW7D1P1</accession>
<proteinExistence type="predicted"/>